<gene>
    <name evidence="5" type="ORF">ABB26_04550</name>
</gene>
<dbReference type="OrthoDB" id="5294615at2"/>
<dbReference type="EC" id="4.2.1.96" evidence="4"/>
<dbReference type="SUPFAM" id="SSF55248">
    <property type="entry name" value="PCD-like"/>
    <property type="match status" value="1"/>
</dbReference>
<evidence type="ECO:0000313" key="6">
    <source>
        <dbReference type="Proteomes" id="UP000050864"/>
    </source>
</evidence>
<dbReference type="HAMAP" id="MF_00434">
    <property type="entry name" value="Pterin_4_alpha"/>
    <property type="match status" value="1"/>
</dbReference>
<comment type="catalytic activity">
    <reaction evidence="1 4">
        <text>(4aS,6R)-4a-hydroxy-L-erythro-5,6,7,8-tetrahydrobiopterin = (6R)-L-erythro-6,7-dihydrobiopterin + H2O</text>
        <dbReference type="Rhea" id="RHEA:11920"/>
        <dbReference type="ChEBI" id="CHEBI:15377"/>
        <dbReference type="ChEBI" id="CHEBI:15642"/>
        <dbReference type="ChEBI" id="CHEBI:43120"/>
        <dbReference type="EC" id="4.2.1.96"/>
    </reaction>
</comment>
<dbReference type="GO" id="GO:0006729">
    <property type="term" value="P:tetrahydrobiopterin biosynthetic process"/>
    <property type="evidence" value="ECO:0007669"/>
    <property type="project" value="InterPro"/>
</dbReference>
<dbReference type="NCBIfam" id="NF002019">
    <property type="entry name" value="PRK00823.1-4"/>
    <property type="match status" value="1"/>
</dbReference>
<evidence type="ECO:0000256" key="1">
    <source>
        <dbReference type="ARBA" id="ARBA00001554"/>
    </source>
</evidence>
<protein>
    <recommendedName>
        <fullName evidence="4">Putative pterin-4-alpha-carbinolamine dehydratase</fullName>
        <shortName evidence="4">PHS</shortName>
        <ecNumber evidence="4">4.2.1.96</ecNumber>
    </recommendedName>
    <alternativeName>
        <fullName evidence="4">4-alpha-hydroxy-tetrahydropterin dehydratase</fullName>
    </alternativeName>
    <alternativeName>
        <fullName evidence="4">Pterin carbinolamine dehydratase</fullName>
        <shortName evidence="4">PCD</shortName>
    </alternativeName>
</protein>
<dbReference type="InterPro" id="IPR036428">
    <property type="entry name" value="PCD_sf"/>
</dbReference>
<dbReference type="InterPro" id="IPR001533">
    <property type="entry name" value="Pterin_deHydtase"/>
</dbReference>
<dbReference type="AlphaFoldDB" id="A0A0R0C689"/>
<dbReference type="Proteomes" id="UP000050864">
    <property type="component" value="Unassembled WGS sequence"/>
</dbReference>
<comment type="similarity">
    <text evidence="2 4">Belongs to the pterin-4-alpha-carbinolamine dehydratase family.</text>
</comment>
<dbReference type="STRING" id="405444.ABB26_04550"/>
<accession>A0A0R0C689</accession>
<keyword evidence="3 4" id="KW-0456">Lyase</keyword>
<proteinExistence type="inferred from homology"/>
<dbReference type="PANTHER" id="PTHR12599:SF0">
    <property type="entry name" value="PTERIN-4-ALPHA-CARBINOLAMINE DEHYDRATASE"/>
    <property type="match status" value="1"/>
</dbReference>
<evidence type="ECO:0000256" key="2">
    <source>
        <dbReference type="ARBA" id="ARBA00006472"/>
    </source>
</evidence>
<dbReference type="Gene3D" id="3.30.1360.20">
    <property type="entry name" value="Transcriptional coactivator/pterin dehydratase"/>
    <property type="match status" value="1"/>
</dbReference>
<keyword evidence="6" id="KW-1185">Reference proteome</keyword>
<dbReference type="PATRIC" id="fig|405444.3.peg.3624"/>
<name>A0A0R0C689_9GAMM</name>
<reference evidence="5 6" key="1">
    <citation type="submission" date="2015-05" db="EMBL/GenBank/DDBJ databases">
        <title>Genome sequencing and analysis of members of genus Stenotrophomonas.</title>
        <authorList>
            <person name="Patil P.P."/>
            <person name="Midha S."/>
            <person name="Patil P.B."/>
        </authorList>
    </citation>
    <scope>NUCLEOTIDE SEQUENCE [LARGE SCALE GENOMIC DNA]</scope>
    <source>
        <strain evidence="5 6">DSM 18929</strain>
    </source>
</reference>
<dbReference type="GO" id="GO:0008124">
    <property type="term" value="F:4-alpha-hydroxytetrahydrobiopterin dehydratase activity"/>
    <property type="evidence" value="ECO:0007669"/>
    <property type="project" value="UniProtKB-UniRule"/>
</dbReference>
<sequence>MAPDLIPLAQAHCIPRKGSEHRLGQARLAELLAQLPGWELAESGQALVRTFRFDNYYGTMAFVNALAWIAHAEDHHPDLGVHYDRAVVRFSTHDVGGLSENDFICAAKASALTEQ</sequence>
<evidence type="ECO:0000313" key="5">
    <source>
        <dbReference type="EMBL" id="KRG65241.1"/>
    </source>
</evidence>
<dbReference type="Pfam" id="PF01329">
    <property type="entry name" value="Pterin_4a"/>
    <property type="match status" value="1"/>
</dbReference>
<dbReference type="PANTHER" id="PTHR12599">
    <property type="entry name" value="PTERIN-4-ALPHA-CARBINOLAMINE DEHYDRATASE"/>
    <property type="match status" value="1"/>
</dbReference>
<organism evidence="5 6">
    <name type="scientific">Stenotrophomonas humi</name>
    <dbReference type="NCBI Taxonomy" id="405444"/>
    <lineage>
        <taxon>Bacteria</taxon>
        <taxon>Pseudomonadati</taxon>
        <taxon>Pseudomonadota</taxon>
        <taxon>Gammaproteobacteria</taxon>
        <taxon>Lysobacterales</taxon>
        <taxon>Lysobacteraceae</taxon>
        <taxon>Stenotrophomonas</taxon>
    </lineage>
</organism>
<dbReference type="EMBL" id="LDJI01000009">
    <property type="protein sequence ID" value="KRG65241.1"/>
    <property type="molecule type" value="Genomic_DNA"/>
</dbReference>
<evidence type="ECO:0000256" key="3">
    <source>
        <dbReference type="ARBA" id="ARBA00023239"/>
    </source>
</evidence>
<comment type="caution">
    <text evidence="5">The sequence shown here is derived from an EMBL/GenBank/DDBJ whole genome shotgun (WGS) entry which is preliminary data.</text>
</comment>
<dbReference type="CDD" id="cd00913">
    <property type="entry name" value="PCD_DCoH_subfamily_a"/>
    <property type="match status" value="1"/>
</dbReference>
<evidence type="ECO:0000256" key="4">
    <source>
        <dbReference type="HAMAP-Rule" id="MF_00434"/>
    </source>
</evidence>
<dbReference type="RefSeq" id="WP_057632651.1">
    <property type="nucleotide sequence ID" value="NZ_LDJI01000009.1"/>
</dbReference>